<reference evidence="2 3" key="1">
    <citation type="submission" date="2017-02" db="EMBL/GenBank/DDBJ databases">
        <title>Chromobacterium haemolyticum H5244.</title>
        <authorList>
            <person name="Gulvik C.A."/>
        </authorList>
    </citation>
    <scope>NUCLEOTIDE SEQUENCE [LARGE SCALE GENOMIC DNA]</scope>
    <source>
        <strain evidence="2 3">H5244</strain>
    </source>
</reference>
<comment type="caution">
    <text evidence="2">The sequence shown here is derived from an EMBL/GenBank/DDBJ whole genome shotgun (WGS) entry which is preliminary data.</text>
</comment>
<dbReference type="Proteomes" id="UP000192721">
    <property type="component" value="Unassembled WGS sequence"/>
</dbReference>
<proteinExistence type="predicted"/>
<protein>
    <submittedName>
        <fullName evidence="2">Uncharacterized protein</fullName>
    </submittedName>
</protein>
<evidence type="ECO:0000313" key="2">
    <source>
        <dbReference type="EMBL" id="OQS39952.1"/>
    </source>
</evidence>
<accession>A0A1W0CZD4</accession>
<name>A0A1W0CZD4_9NEIS</name>
<sequence>MKTSESEVSTLAKYRYSGPTSGVTLQEGEVVREVMLHAGAEVELPVEHEYTKTLLALQYLTPVDDKGKQAKPPARSSVDETLQTKGA</sequence>
<dbReference type="EMBL" id="MUKV01000012">
    <property type="protein sequence ID" value="OQS39952.1"/>
    <property type="molecule type" value="Genomic_DNA"/>
</dbReference>
<gene>
    <name evidence="2" type="ORF">B0T45_11670</name>
</gene>
<feature type="region of interest" description="Disordered" evidence="1">
    <location>
        <begin position="64"/>
        <end position="87"/>
    </location>
</feature>
<organism evidence="2 3">
    <name type="scientific">Chromobacterium haemolyticum</name>
    <dbReference type="NCBI Taxonomy" id="394935"/>
    <lineage>
        <taxon>Bacteria</taxon>
        <taxon>Pseudomonadati</taxon>
        <taxon>Pseudomonadota</taxon>
        <taxon>Betaproteobacteria</taxon>
        <taxon>Neisseriales</taxon>
        <taxon>Chromobacteriaceae</taxon>
        <taxon>Chromobacterium</taxon>
    </lineage>
</organism>
<evidence type="ECO:0000256" key="1">
    <source>
        <dbReference type="SAM" id="MobiDB-lite"/>
    </source>
</evidence>
<dbReference type="AlphaFoldDB" id="A0A1W0CZD4"/>
<dbReference type="RefSeq" id="WP_081555577.1">
    <property type="nucleotide sequence ID" value="NZ_MUKV01000012.1"/>
</dbReference>
<evidence type="ECO:0000313" key="3">
    <source>
        <dbReference type="Proteomes" id="UP000192721"/>
    </source>
</evidence>